<accession>A0A1G7SPK2</accession>
<dbReference type="SMART" id="SM00028">
    <property type="entry name" value="TPR"/>
    <property type="match status" value="2"/>
</dbReference>
<sequence>MRMIMKRKPSVLFLILITILLFLSGCDSRDQRVQDLMDLGDDNLKHHSYYYAIKVYDEVLIRDPENVEARYKREQSQAIIDLANTFITKGDEAIAEKRTDEALAYFQQAKELFPYNEDDGYKRNIAVFEIGEIQYYLDHVSELDSQWKKVKEDLKGGKSLSSKSMSKSIAKLYSLAEQVYKISEALERPTSSEAAQFYNTNKPDLDKMMKEFIVYQIMPQPPMYRFEGVDEYVTHVKNSIDAFGLDFQYEEADELIKELYFINRPELKELRDKGNFPDLKMFEETTENN</sequence>
<dbReference type="Gene3D" id="1.25.40.10">
    <property type="entry name" value="Tetratricopeptide repeat domain"/>
    <property type="match status" value="1"/>
</dbReference>
<dbReference type="PROSITE" id="PS51257">
    <property type="entry name" value="PROKAR_LIPOPROTEIN"/>
    <property type="match status" value="1"/>
</dbReference>
<keyword evidence="1" id="KW-0802">TPR repeat</keyword>
<dbReference type="SUPFAM" id="SSF48452">
    <property type="entry name" value="TPR-like"/>
    <property type="match status" value="1"/>
</dbReference>
<evidence type="ECO:0000313" key="2">
    <source>
        <dbReference type="EMBL" id="SDG24861.1"/>
    </source>
</evidence>
<feature type="repeat" description="TPR" evidence="1">
    <location>
        <begin position="83"/>
        <end position="116"/>
    </location>
</feature>
<dbReference type="Proteomes" id="UP000198972">
    <property type="component" value="Unassembled WGS sequence"/>
</dbReference>
<name>A0A1G7SPK2_9BACL</name>
<evidence type="ECO:0000256" key="1">
    <source>
        <dbReference type="PROSITE-ProRule" id="PRU00339"/>
    </source>
</evidence>
<proteinExistence type="predicted"/>
<dbReference type="PROSITE" id="PS50005">
    <property type="entry name" value="TPR"/>
    <property type="match status" value="1"/>
</dbReference>
<dbReference type="InterPro" id="IPR011990">
    <property type="entry name" value="TPR-like_helical_dom_sf"/>
</dbReference>
<evidence type="ECO:0000313" key="3">
    <source>
        <dbReference type="Proteomes" id="UP000198972"/>
    </source>
</evidence>
<dbReference type="EMBL" id="FNBG01000031">
    <property type="protein sequence ID" value="SDG24861.1"/>
    <property type="molecule type" value="Genomic_DNA"/>
</dbReference>
<protein>
    <recommendedName>
        <fullName evidence="4">Tetratricopeptide repeat-containing protein</fullName>
    </recommendedName>
</protein>
<dbReference type="InterPro" id="IPR019734">
    <property type="entry name" value="TPR_rpt"/>
</dbReference>
<gene>
    <name evidence="2" type="ORF">SAMN04488542_13126</name>
</gene>
<evidence type="ECO:0008006" key="4">
    <source>
        <dbReference type="Google" id="ProtNLM"/>
    </source>
</evidence>
<reference evidence="2 3" key="1">
    <citation type="submission" date="2016-10" db="EMBL/GenBank/DDBJ databases">
        <authorList>
            <person name="de Groot N.N."/>
        </authorList>
    </citation>
    <scope>NUCLEOTIDE SEQUENCE [LARGE SCALE GENOMIC DNA]</scope>
    <source>
        <strain evidence="2 3">DSM 28129</strain>
    </source>
</reference>
<keyword evidence="3" id="KW-1185">Reference proteome</keyword>
<dbReference type="AlphaFoldDB" id="A0A1G7SPK2"/>
<organism evidence="2 3">
    <name type="scientific">Fontibacillus panacisegetis</name>
    <dbReference type="NCBI Taxonomy" id="670482"/>
    <lineage>
        <taxon>Bacteria</taxon>
        <taxon>Bacillati</taxon>
        <taxon>Bacillota</taxon>
        <taxon>Bacilli</taxon>
        <taxon>Bacillales</taxon>
        <taxon>Paenibacillaceae</taxon>
        <taxon>Fontibacillus</taxon>
    </lineage>
</organism>